<comment type="caution">
    <text evidence="1">The sequence shown here is derived from an EMBL/GenBank/DDBJ whole genome shotgun (WGS) entry which is preliminary data.</text>
</comment>
<name>A0ACC2JHD1_9PEZI</name>
<keyword evidence="2" id="KW-1185">Reference proteome</keyword>
<proteinExistence type="predicted"/>
<gene>
    <name evidence="1" type="ORF">O1611_g6772</name>
</gene>
<reference evidence="1" key="1">
    <citation type="submission" date="2022-12" db="EMBL/GenBank/DDBJ databases">
        <title>Genome Sequence of Lasiodiplodia mahajangana.</title>
        <authorList>
            <person name="Buettner E."/>
        </authorList>
    </citation>
    <scope>NUCLEOTIDE SEQUENCE</scope>
    <source>
        <strain evidence="1">VT137</strain>
    </source>
</reference>
<protein>
    <submittedName>
        <fullName evidence="1">Uncharacterized protein</fullName>
    </submittedName>
</protein>
<dbReference type="Proteomes" id="UP001153332">
    <property type="component" value="Unassembled WGS sequence"/>
</dbReference>
<evidence type="ECO:0000313" key="2">
    <source>
        <dbReference type="Proteomes" id="UP001153332"/>
    </source>
</evidence>
<organism evidence="1 2">
    <name type="scientific">Lasiodiplodia mahajangana</name>
    <dbReference type="NCBI Taxonomy" id="1108764"/>
    <lineage>
        <taxon>Eukaryota</taxon>
        <taxon>Fungi</taxon>
        <taxon>Dikarya</taxon>
        <taxon>Ascomycota</taxon>
        <taxon>Pezizomycotina</taxon>
        <taxon>Dothideomycetes</taxon>
        <taxon>Dothideomycetes incertae sedis</taxon>
        <taxon>Botryosphaeriales</taxon>
        <taxon>Botryosphaeriaceae</taxon>
        <taxon>Lasiodiplodia</taxon>
    </lineage>
</organism>
<evidence type="ECO:0000313" key="1">
    <source>
        <dbReference type="EMBL" id="KAJ8126866.1"/>
    </source>
</evidence>
<sequence length="317" mass="35875">MSSEDSSHGSVTKELISTIKAGLADKDSDSIDRIDPAAATRLRWKIDLHVYPILFVVYALSFLDRINISNARIQGLTEELELYGNRYNITLFVYFIPYILLELPSNIIIKRTRPSWYLSSLMFGWGIVSMCMGFAKTYHQLVALRFLLGVFEAGVLPGIIYLTSMYYRRHELQVRMSLFSCSTIVAGAVGGLLAYAIADLDGHYNLRAWRWIFIIEGSVTAFIALIAVFLVVDWPSQCRFLNLEEKALLSRILAEDGAGEARMDTLNKQACRLIFSDWKIWLASLVFMGVGITGYSTVFFMPTILVEFGWKARDAQL</sequence>
<accession>A0ACC2JHD1</accession>
<dbReference type="EMBL" id="JAPUUL010001661">
    <property type="protein sequence ID" value="KAJ8126866.1"/>
    <property type="molecule type" value="Genomic_DNA"/>
</dbReference>